<dbReference type="GO" id="GO:0006508">
    <property type="term" value="P:proteolysis"/>
    <property type="evidence" value="ECO:0007669"/>
    <property type="project" value="InterPro"/>
</dbReference>
<proteinExistence type="predicted"/>
<gene>
    <name evidence="3" type="ORF">CYNAS_LOCUS13382</name>
</gene>
<sequence length="111" mass="13187">MGYYDPESIMHYPVKGYKYYPRMYFTPSDIKNINILYKCPQAYRRNTGYHSKSRQKSSSKKAPIFYGNTGYPTKSWRNSSSKQKLNVFTFLSRLSSFFNPLQRNTRQLPNN</sequence>
<dbReference type="AlphaFoldDB" id="A0AA36M6X2"/>
<dbReference type="EMBL" id="CATQJL010000305">
    <property type="protein sequence ID" value="CAJ0601399.1"/>
    <property type="molecule type" value="Genomic_DNA"/>
</dbReference>
<evidence type="ECO:0000259" key="2">
    <source>
        <dbReference type="PROSITE" id="PS51864"/>
    </source>
</evidence>
<comment type="caution">
    <text evidence="3">The sequence shown here is derived from an EMBL/GenBank/DDBJ whole genome shotgun (WGS) entry which is preliminary data.</text>
</comment>
<evidence type="ECO:0000256" key="1">
    <source>
        <dbReference type="PROSITE-ProRule" id="PRU01211"/>
    </source>
</evidence>
<organism evidence="3 4">
    <name type="scientific">Cylicocyclus nassatus</name>
    <name type="common">Nematode worm</name>
    <dbReference type="NCBI Taxonomy" id="53992"/>
    <lineage>
        <taxon>Eukaryota</taxon>
        <taxon>Metazoa</taxon>
        <taxon>Ecdysozoa</taxon>
        <taxon>Nematoda</taxon>
        <taxon>Chromadorea</taxon>
        <taxon>Rhabditida</taxon>
        <taxon>Rhabditina</taxon>
        <taxon>Rhabditomorpha</taxon>
        <taxon>Strongyloidea</taxon>
        <taxon>Strongylidae</taxon>
        <taxon>Cylicocyclus</taxon>
    </lineage>
</organism>
<evidence type="ECO:0000313" key="3">
    <source>
        <dbReference type="EMBL" id="CAJ0601399.1"/>
    </source>
</evidence>
<keyword evidence="4" id="KW-1185">Reference proteome</keyword>
<reference evidence="3" key="1">
    <citation type="submission" date="2023-07" db="EMBL/GenBank/DDBJ databases">
        <authorList>
            <consortium name="CYATHOMIX"/>
        </authorList>
    </citation>
    <scope>NUCLEOTIDE SEQUENCE</scope>
    <source>
        <strain evidence="3">N/A</strain>
    </source>
</reference>
<protein>
    <recommendedName>
        <fullName evidence="2">Peptidase M12A domain-containing protein</fullName>
    </recommendedName>
</protein>
<accession>A0AA36M6X2</accession>
<name>A0AA36M6X2_CYLNA</name>
<feature type="domain" description="Peptidase M12A" evidence="2">
    <location>
        <begin position="1"/>
        <end position="40"/>
    </location>
</feature>
<dbReference type="InterPro" id="IPR001506">
    <property type="entry name" value="Peptidase_M12A"/>
</dbReference>
<dbReference type="Proteomes" id="UP001176961">
    <property type="component" value="Unassembled WGS sequence"/>
</dbReference>
<dbReference type="GO" id="GO:0004222">
    <property type="term" value="F:metalloendopeptidase activity"/>
    <property type="evidence" value="ECO:0007669"/>
    <property type="project" value="InterPro"/>
</dbReference>
<dbReference type="PROSITE" id="PS51864">
    <property type="entry name" value="ASTACIN"/>
    <property type="match status" value="1"/>
</dbReference>
<evidence type="ECO:0000313" key="4">
    <source>
        <dbReference type="Proteomes" id="UP001176961"/>
    </source>
</evidence>
<comment type="caution">
    <text evidence="1">Lacks conserved residue(s) required for the propagation of feature annotation.</text>
</comment>